<organism evidence="15 16">
    <name type="scientific">Terrabacter terrigena</name>
    <dbReference type="NCBI Taxonomy" id="574718"/>
    <lineage>
        <taxon>Bacteria</taxon>
        <taxon>Bacillati</taxon>
        <taxon>Actinomycetota</taxon>
        <taxon>Actinomycetes</taxon>
        <taxon>Micrococcales</taxon>
        <taxon>Intrasporangiaceae</taxon>
        <taxon>Terrabacter</taxon>
    </lineage>
</organism>
<keyword evidence="12 13" id="KW-0472">Membrane</keyword>
<dbReference type="PANTHER" id="PTHR47354:SF6">
    <property type="entry name" value="NADH OXIDOREDUCTASE HCR"/>
    <property type="match status" value="1"/>
</dbReference>
<evidence type="ECO:0000313" key="16">
    <source>
        <dbReference type="Proteomes" id="UP001597046"/>
    </source>
</evidence>
<feature type="transmembrane region" description="Helical" evidence="13">
    <location>
        <begin position="94"/>
        <end position="118"/>
    </location>
</feature>
<keyword evidence="7" id="KW-0274">FAD</keyword>
<keyword evidence="4 13" id="KW-0812">Transmembrane</keyword>
<protein>
    <submittedName>
        <fullName evidence="15">Ferric reductase-like transmembrane domain-containing protein</fullName>
    </submittedName>
</protein>
<evidence type="ECO:0000256" key="9">
    <source>
        <dbReference type="ARBA" id="ARBA00023002"/>
    </source>
</evidence>
<dbReference type="InterPro" id="IPR050415">
    <property type="entry name" value="MRET"/>
</dbReference>
<keyword evidence="3" id="KW-0285">Flavoprotein</keyword>
<evidence type="ECO:0000256" key="1">
    <source>
        <dbReference type="ARBA" id="ARBA00001974"/>
    </source>
</evidence>
<keyword evidence="11" id="KW-0411">Iron-sulfur</keyword>
<dbReference type="PANTHER" id="PTHR47354">
    <property type="entry name" value="NADH OXIDOREDUCTASE HCR"/>
    <property type="match status" value="1"/>
</dbReference>
<dbReference type="RefSeq" id="WP_386051937.1">
    <property type="nucleotide sequence ID" value="NZ_JBHTKH010000003.1"/>
</dbReference>
<feature type="transmembrane region" description="Helical" evidence="13">
    <location>
        <begin position="21"/>
        <end position="38"/>
    </location>
</feature>
<feature type="transmembrane region" description="Helical" evidence="13">
    <location>
        <begin position="160"/>
        <end position="182"/>
    </location>
</feature>
<dbReference type="InterPro" id="IPR001433">
    <property type="entry name" value="OxRdtase_FAD/NAD-bd"/>
</dbReference>
<dbReference type="Pfam" id="PF01794">
    <property type="entry name" value="Ferric_reduct"/>
    <property type="match status" value="1"/>
</dbReference>
<dbReference type="Proteomes" id="UP001597046">
    <property type="component" value="Unassembled WGS sequence"/>
</dbReference>
<sequence length="452" mass="50256">MSQKASTSLNRRPLPRRRLASLGWAVVVLLTLAIPVVLLERTGVLSGLPLLHVLSLATGLIALSLLVAAFLLPSRVRTLTSQLGIERVLRTHRALAVAAGAIVLAHVVFAVAHSPAGLGLLDLRTAPPRVWFALTATVSIVAIVVLAWTRRRRRPRYEGWRLSHVILANVIVIATAMHVWLLDDLVNNAMVLAWFTLLAVLVVGLWVYRWWWRPRRQRQNAYLIDEIHQHPDSSATLVLHAEGHEGVPFRPGQFAFLKIGASPHVFEEHPFTIASAATEPWRKEFTIKALGDFSELVAGMKAGRRVYLDGPHGSFTVDGLASEAIVLIAGGVGITPMLSMVRTLAERRDQRHIVLFVAGRTADDLLHRERLDGLVHDLDLDIVEILEEPPESWDGEVGWLTRPMLKRHLPRLRQRIDYFICGPGPMVAAVTRTLEGLGVRNSRIHTELFDVV</sequence>
<dbReference type="EMBL" id="JBHTKH010000003">
    <property type="protein sequence ID" value="MFD1054043.1"/>
    <property type="molecule type" value="Genomic_DNA"/>
</dbReference>
<accession>A0ABW3MVE6</accession>
<evidence type="ECO:0000256" key="6">
    <source>
        <dbReference type="ARBA" id="ARBA00022723"/>
    </source>
</evidence>
<gene>
    <name evidence="15" type="ORF">ACFQ2V_06985</name>
</gene>
<evidence type="ECO:0000256" key="4">
    <source>
        <dbReference type="ARBA" id="ARBA00022692"/>
    </source>
</evidence>
<evidence type="ECO:0000256" key="13">
    <source>
        <dbReference type="SAM" id="Phobius"/>
    </source>
</evidence>
<evidence type="ECO:0000256" key="3">
    <source>
        <dbReference type="ARBA" id="ARBA00022630"/>
    </source>
</evidence>
<feature type="transmembrane region" description="Helical" evidence="13">
    <location>
        <begin position="50"/>
        <end position="73"/>
    </location>
</feature>
<dbReference type="Gene3D" id="3.40.50.80">
    <property type="entry name" value="Nucleotide-binding domain of ferredoxin-NADP reductase (FNR) module"/>
    <property type="match status" value="1"/>
</dbReference>
<comment type="cofactor">
    <cofactor evidence="1">
        <name>FAD</name>
        <dbReference type="ChEBI" id="CHEBI:57692"/>
    </cofactor>
</comment>
<keyword evidence="10" id="KW-0408">Iron</keyword>
<evidence type="ECO:0000256" key="11">
    <source>
        <dbReference type="ARBA" id="ARBA00023014"/>
    </source>
</evidence>
<evidence type="ECO:0000256" key="5">
    <source>
        <dbReference type="ARBA" id="ARBA00022714"/>
    </source>
</evidence>
<dbReference type="SUPFAM" id="SSF52343">
    <property type="entry name" value="Ferredoxin reductase-like, C-terminal NADP-linked domain"/>
    <property type="match status" value="1"/>
</dbReference>
<evidence type="ECO:0000256" key="2">
    <source>
        <dbReference type="ARBA" id="ARBA00004141"/>
    </source>
</evidence>
<feature type="domain" description="FAD-binding FR-type" evidence="14">
    <location>
        <begin position="217"/>
        <end position="318"/>
    </location>
</feature>
<evidence type="ECO:0000256" key="8">
    <source>
        <dbReference type="ARBA" id="ARBA00022989"/>
    </source>
</evidence>
<comment type="caution">
    <text evidence="15">The sequence shown here is derived from an EMBL/GenBank/DDBJ whole genome shotgun (WGS) entry which is preliminary data.</text>
</comment>
<dbReference type="InterPro" id="IPR017938">
    <property type="entry name" value="Riboflavin_synthase-like_b-brl"/>
</dbReference>
<proteinExistence type="predicted"/>
<keyword evidence="9" id="KW-0560">Oxidoreductase</keyword>
<dbReference type="InterPro" id="IPR039261">
    <property type="entry name" value="FNR_nucleotide-bd"/>
</dbReference>
<keyword evidence="5" id="KW-0001">2Fe-2S</keyword>
<evidence type="ECO:0000256" key="7">
    <source>
        <dbReference type="ARBA" id="ARBA00022827"/>
    </source>
</evidence>
<evidence type="ECO:0000256" key="12">
    <source>
        <dbReference type="ARBA" id="ARBA00023136"/>
    </source>
</evidence>
<keyword evidence="8 13" id="KW-1133">Transmembrane helix</keyword>
<evidence type="ECO:0000256" key="10">
    <source>
        <dbReference type="ARBA" id="ARBA00023004"/>
    </source>
</evidence>
<comment type="subcellular location">
    <subcellularLocation>
        <location evidence="2">Membrane</location>
        <topology evidence="2">Multi-pass membrane protein</topology>
    </subcellularLocation>
</comment>
<name>A0ABW3MVE6_9MICO</name>
<evidence type="ECO:0000259" key="14">
    <source>
        <dbReference type="PROSITE" id="PS51384"/>
    </source>
</evidence>
<dbReference type="InterPro" id="IPR013130">
    <property type="entry name" value="Fe3_Rdtase_TM_dom"/>
</dbReference>
<dbReference type="CDD" id="cd06198">
    <property type="entry name" value="FNR_like_3"/>
    <property type="match status" value="1"/>
</dbReference>
<dbReference type="Pfam" id="PF08022">
    <property type="entry name" value="FAD_binding_8"/>
    <property type="match status" value="1"/>
</dbReference>
<dbReference type="SUPFAM" id="SSF103473">
    <property type="entry name" value="MFS general substrate transporter"/>
    <property type="match status" value="1"/>
</dbReference>
<dbReference type="Gene3D" id="2.40.30.10">
    <property type="entry name" value="Translation factors"/>
    <property type="match status" value="1"/>
</dbReference>
<feature type="transmembrane region" description="Helical" evidence="13">
    <location>
        <begin position="130"/>
        <end position="148"/>
    </location>
</feature>
<dbReference type="InterPro" id="IPR017927">
    <property type="entry name" value="FAD-bd_FR_type"/>
</dbReference>
<dbReference type="SUPFAM" id="SSF63380">
    <property type="entry name" value="Riboflavin synthase domain-like"/>
    <property type="match status" value="1"/>
</dbReference>
<dbReference type="PRINTS" id="PR00410">
    <property type="entry name" value="PHEHYDRXLASE"/>
</dbReference>
<evidence type="ECO:0000313" key="15">
    <source>
        <dbReference type="EMBL" id="MFD1054043.1"/>
    </source>
</evidence>
<reference evidence="16" key="1">
    <citation type="journal article" date="2019" name="Int. J. Syst. Evol. Microbiol.">
        <title>The Global Catalogue of Microorganisms (GCM) 10K type strain sequencing project: providing services to taxonomists for standard genome sequencing and annotation.</title>
        <authorList>
            <consortium name="The Broad Institute Genomics Platform"/>
            <consortium name="The Broad Institute Genome Sequencing Center for Infectious Disease"/>
            <person name="Wu L."/>
            <person name="Ma J."/>
        </authorList>
    </citation>
    <scope>NUCLEOTIDE SEQUENCE [LARGE SCALE GENOMIC DNA]</scope>
    <source>
        <strain evidence="16">CCUG 57508</strain>
    </source>
</reference>
<dbReference type="PROSITE" id="PS51384">
    <property type="entry name" value="FAD_FR"/>
    <property type="match status" value="1"/>
</dbReference>
<dbReference type="InterPro" id="IPR036259">
    <property type="entry name" value="MFS_trans_sf"/>
</dbReference>
<keyword evidence="16" id="KW-1185">Reference proteome</keyword>
<dbReference type="InterPro" id="IPR013112">
    <property type="entry name" value="FAD-bd_8"/>
</dbReference>
<dbReference type="Pfam" id="PF00175">
    <property type="entry name" value="NAD_binding_1"/>
    <property type="match status" value="1"/>
</dbReference>
<keyword evidence="6" id="KW-0479">Metal-binding</keyword>
<feature type="transmembrane region" description="Helical" evidence="13">
    <location>
        <begin position="188"/>
        <end position="208"/>
    </location>
</feature>